<evidence type="ECO:0000313" key="1">
    <source>
        <dbReference type="EMBL" id="QDV17144.1"/>
    </source>
</evidence>
<dbReference type="EMBL" id="CP036317">
    <property type="protein sequence ID" value="QDV17144.1"/>
    <property type="molecule type" value="Genomic_DNA"/>
</dbReference>
<dbReference type="OrthoDB" id="9922327at2"/>
<dbReference type="RefSeq" id="WP_145455128.1">
    <property type="nucleotide sequence ID" value="NZ_CP036317.1"/>
</dbReference>
<accession>A0A518FLA5</accession>
<dbReference type="AlphaFoldDB" id="A0A518FLA5"/>
<evidence type="ECO:0000313" key="2">
    <source>
        <dbReference type="Proteomes" id="UP000320839"/>
    </source>
</evidence>
<dbReference type="Proteomes" id="UP000320839">
    <property type="component" value="Chromosome"/>
</dbReference>
<name>A0A518FLA5_9PLAN</name>
<organism evidence="1 2">
    <name type="scientific">Gimesia panareensis</name>
    <dbReference type="NCBI Taxonomy" id="2527978"/>
    <lineage>
        <taxon>Bacteria</taxon>
        <taxon>Pseudomonadati</taxon>
        <taxon>Planctomycetota</taxon>
        <taxon>Planctomycetia</taxon>
        <taxon>Planctomycetales</taxon>
        <taxon>Planctomycetaceae</taxon>
        <taxon>Gimesia</taxon>
    </lineage>
</organism>
<gene>
    <name evidence="1" type="ORF">Pan153_17790</name>
</gene>
<proteinExistence type="predicted"/>
<sequence>MAEELLAFKRACYVTYILLCLEYDVPYACPADMSVQDRLYDAVIPEETFREQQDIFLKELLDCESEVDLLIAKAESHQKEKEICTVGDFFQMIADDFSEEFAQTLCLTSLLTQDADVEILEEYLSYYFYVRYFITLFLERVSELSQADTSILSITSLNWINIQNIADTIPDYVRKIGKAYGVSTEYVAAIEAKCERQKEQINQLWERYNKLAKALKVQ</sequence>
<protein>
    <submittedName>
        <fullName evidence="1">Uncharacterized protein</fullName>
    </submittedName>
</protein>
<reference evidence="1 2" key="1">
    <citation type="submission" date="2019-02" db="EMBL/GenBank/DDBJ databases">
        <title>Deep-cultivation of Planctomycetes and their phenomic and genomic characterization uncovers novel biology.</title>
        <authorList>
            <person name="Wiegand S."/>
            <person name="Jogler M."/>
            <person name="Boedeker C."/>
            <person name="Pinto D."/>
            <person name="Vollmers J."/>
            <person name="Rivas-Marin E."/>
            <person name="Kohn T."/>
            <person name="Peeters S.H."/>
            <person name="Heuer A."/>
            <person name="Rast P."/>
            <person name="Oberbeckmann S."/>
            <person name="Bunk B."/>
            <person name="Jeske O."/>
            <person name="Meyerdierks A."/>
            <person name="Storesund J.E."/>
            <person name="Kallscheuer N."/>
            <person name="Luecker S."/>
            <person name="Lage O.M."/>
            <person name="Pohl T."/>
            <person name="Merkel B.J."/>
            <person name="Hornburger P."/>
            <person name="Mueller R.-W."/>
            <person name="Bruemmer F."/>
            <person name="Labrenz M."/>
            <person name="Spormann A.M."/>
            <person name="Op den Camp H."/>
            <person name="Overmann J."/>
            <person name="Amann R."/>
            <person name="Jetten M.S.M."/>
            <person name="Mascher T."/>
            <person name="Medema M.H."/>
            <person name="Devos D.P."/>
            <person name="Kaster A.-K."/>
            <person name="Ovreas L."/>
            <person name="Rohde M."/>
            <person name="Galperin M.Y."/>
            <person name="Jogler C."/>
        </authorList>
    </citation>
    <scope>NUCLEOTIDE SEQUENCE [LARGE SCALE GENOMIC DNA]</scope>
    <source>
        <strain evidence="1 2">Pan153</strain>
    </source>
</reference>